<name>A0A2G6PHJ2_9GAMM</name>
<evidence type="ECO:0000256" key="7">
    <source>
        <dbReference type="ARBA" id="ARBA00023098"/>
    </source>
</evidence>
<reference evidence="12 13" key="1">
    <citation type="submission" date="2017-10" db="EMBL/GenBank/DDBJ databases">
        <title>Novel microbial diversity and functional potential in the marine mammal oral microbiome.</title>
        <authorList>
            <person name="Dudek N.K."/>
            <person name="Sun C.L."/>
            <person name="Burstein D."/>
            <person name="Kantor R.S."/>
            <person name="Aliaga Goltsman D.S."/>
            <person name="Bik E.M."/>
            <person name="Thomas B.C."/>
            <person name="Banfield J.F."/>
            <person name="Relman D.A."/>
        </authorList>
    </citation>
    <scope>NUCLEOTIDE SEQUENCE [LARGE SCALE GENOMIC DNA]</scope>
    <source>
        <strain evidence="12">DOLJORAL78_50_517</strain>
    </source>
</reference>
<feature type="binding site" evidence="10">
    <location>
        <position position="114"/>
    </location>
    <ligand>
        <name>Mn(2+)</name>
        <dbReference type="ChEBI" id="CHEBI:29035"/>
        <label>2</label>
    </ligand>
</feature>
<feature type="domain" description="Calcineurin-like phosphoesterase" evidence="11">
    <location>
        <begin position="3"/>
        <end position="199"/>
    </location>
</feature>
<proteinExistence type="inferred from homology"/>
<feature type="binding site" evidence="10">
    <location>
        <position position="164"/>
    </location>
    <ligand>
        <name>substrate</name>
    </ligand>
</feature>
<comment type="similarity">
    <text evidence="10">Belongs to the LpxH family.</text>
</comment>
<evidence type="ECO:0000256" key="5">
    <source>
        <dbReference type="ARBA" id="ARBA00022723"/>
    </source>
</evidence>
<feature type="binding site" evidence="10">
    <location>
        <position position="41"/>
    </location>
    <ligand>
        <name>Mn(2+)</name>
        <dbReference type="ChEBI" id="CHEBI:29035"/>
        <label>2</label>
    </ligand>
</feature>
<dbReference type="NCBIfam" id="TIGR01854">
    <property type="entry name" value="lipid_A_lpxH"/>
    <property type="match status" value="1"/>
</dbReference>
<dbReference type="UniPathway" id="UPA00359">
    <property type="reaction ID" value="UER00480"/>
</dbReference>
<evidence type="ECO:0000256" key="1">
    <source>
        <dbReference type="ARBA" id="ARBA00022475"/>
    </source>
</evidence>
<dbReference type="GO" id="GO:0009245">
    <property type="term" value="P:lipid A biosynthetic process"/>
    <property type="evidence" value="ECO:0007669"/>
    <property type="project" value="UniProtKB-UniRule"/>
</dbReference>
<protein>
    <recommendedName>
        <fullName evidence="10">UDP-2,3-diacylglucosamine hydrolase</fullName>
        <ecNumber evidence="10">3.6.1.54</ecNumber>
    </recommendedName>
    <alternativeName>
        <fullName evidence="10">UDP-2,3-diacylglucosamine diphosphatase</fullName>
    </alternativeName>
</protein>
<gene>
    <name evidence="10 12" type="primary">lpxH</name>
    <name evidence="12" type="ORF">CSA09_00275</name>
</gene>
<keyword evidence="2 10" id="KW-0444">Lipid biosynthesis</keyword>
<dbReference type="EC" id="3.6.1.54" evidence="10"/>
<dbReference type="HAMAP" id="MF_00575">
    <property type="entry name" value="LpxH"/>
    <property type="match status" value="1"/>
</dbReference>
<dbReference type="AlphaFoldDB" id="A0A2G6PHJ2"/>
<comment type="catalytic activity">
    <reaction evidence="10">
        <text>UDP-2-N,3-O-bis[(3R)-3-hydroxytetradecanoyl]-alpha-D-glucosamine + H2O = 2-N,3-O-bis[(3R)-3-hydroxytetradecanoyl]-alpha-D-glucosaminyl 1-phosphate + UMP + 2 H(+)</text>
        <dbReference type="Rhea" id="RHEA:25213"/>
        <dbReference type="ChEBI" id="CHEBI:15377"/>
        <dbReference type="ChEBI" id="CHEBI:15378"/>
        <dbReference type="ChEBI" id="CHEBI:57865"/>
        <dbReference type="ChEBI" id="CHEBI:57957"/>
        <dbReference type="ChEBI" id="CHEBI:78847"/>
        <dbReference type="EC" id="3.6.1.54"/>
    </reaction>
</comment>
<dbReference type="InterPro" id="IPR010138">
    <property type="entry name" value="UDP-diacylglucosamine_Hdrlase"/>
</dbReference>
<feature type="binding site" evidence="10">
    <location>
        <position position="79"/>
    </location>
    <ligand>
        <name>Mn(2+)</name>
        <dbReference type="ChEBI" id="CHEBI:29035"/>
        <label>2</label>
    </ligand>
</feature>
<evidence type="ECO:0000256" key="10">
    <source>
        <dbReference type="HAMAP-Rule" id="MF_00575"/>
    </source>
</evidence>
<feature type="binding site" evidence="10">
    <location>
        <position position="160"/>
    </location>
    <ligand>
        <name>substrate</name>
    </ligand>
</feature>
<evidence type="ECO:0000256" key="8">
    <source>
        <dbReference type="ARBA" id="ARBA00023136"/>
    </source>
</evidence>
<dbReference type="GO" id="GO:0019897">
    <property type="term" value="C:extrinsic component of plasma membrane"/>
    <property type="evidence" value="ECO:0007669"/>
    <property type="project" value="UniProtKB-UniRule"/>
</dbReference>
<comment type="function">
    <text evidence="10">Hydrolyzes the pyrophosphate bond of UDP-2,3-diacylglucosamine to yield 2,3-diacylglucosamine 1-phosphate (lipid X) and UMP by catalyzing the attack of water at the alpha-P atom. Involved in the biosynthesis of lipid A, a phosphorylated glycolipid that anchors the lipopolysaccharide to the outer membrane of the cell.</text>
</comment>
<keyword evidence="4 10" id="KW-0441">Lipid A biosynthesis</keyword>
<comment type="pathway">
    <text evidence="10">Glycolipid biosynthesis; lipid IV(A) biosynthesis; lipid IV(A) from (3R)-3-hydroxytetradecanoyl-[acyl-carrier-protein] and UDP-N-acetyl-alpha-D-glucosamine: step 4/6.</text>
</comment>
<feature type="binding site" evidence="10">
    <location>
        <position position="195"/>
    </location>
    <ligand>
        <name>Mn(2+)</name>
        <dbReference type="ChEBI" id="CHEBI:29035"/>
        <label>2</label>
    </ligand>
</feature>
<dbReference type="PANTHER" id="PTHR34990">
    <property type="entry name" value="UDP-2,3-DIACYLGLUCOSAMINE HYDROLASE-RELATED"/>
    <property type="match status" value="1"/>
</dbReference>
<dbReference type="Proteomes" id="UP000229278">
    <property type="component" value="Unassembled WGS sequence"/>
</dbReference>
<evidence type="ECO:0000256" key="4">
    <source>
        <dbReference type="ARBA" id="ARBA00022556"/>
    </source>
</evidence>
<organism evidence="12 13">
    <name type="scientific">Candidatus Contendibacter odensensis</name>
    <dbReference type="NCBI Taxonomy" id="1400860"/>
    <lineage>
        <taxon>Bacteria</taxon>
        <taxon>Pseudomonadati</taxon>
        <taxon>Pseudomonadota</taxon>
        <taxon>Gammaproteobacteria</taxon>
        <taxon>Candidatus Competibacteraceae</taxon>
        <taxon>Candidatus Contendibacter</taxon>
    </lineage>
</organism>
<sequence>MATLLISDLHLDAVSPTRTALFLDFLARRARDAEALYILGDLFEVWIGDDNHSEPGKTVMAALRTLSQSATALYFLHGNRDFLIGERFAKASGCRLLPESIVIDLYGEPVLLMHGDTLCIDDVAYQAFRARVRNPVWQARVLMLPLVLRRMMAAWLRRKSRQATQKKPVEITDVNSVEVERVMRSHGVHRLIHGHTHRPAIHQWSLDGRIARRAVLGDWQDECGSVLCCDQGGWRLEPFCWWWAK</sequence>
<evidence type="ECO:0000313" key="13">
    <source>
        <dbReference type="Proteomes" id="UP000229278"/>
    </source>
</evidence>
<dbReference type="CDD" id="cd07398">
    <property type="entry name" value="MPP_YbbF-LpxH"/>
    <property type="match status" value="1"/>
</dbReference>
<feature type="binding site" evidence="10">
    <location>
        <position position="8"/>
    </location>
    <ligand>
        <name>Mn(2+)</name>
        <dbReference type="ChEBI" id="CHEBI:29035"/>
        <label>1</label>
    </ligand>
</feature>
<dbReference type="InterPro" id="IPR043461">
    <property type="entry name" value="LpxH-like"/>
</dbReference>
<keyword evidence="6 10" id="KW-0378">Hydrolase</keyword>
<feature type="binding site" evidence="10">
    <location>
        <begin position="79"/>
        <end position="80"/>
    </location>
    <ligand>
        <name>substrate</name>
    </ligand>
</feature>
<comment type="cofactor">
    <cofactor evidence="10">
        <name>Mn(2+)</name>
        <dbReference type="ChEBI" id="CHEBI:29035"/>
    </cofactor>
    <text evidence="10">Binds 2 Mn(2+) ions per subunit in a binuclear metal center.</text>
</comment>
<dbReference type="InterPro" id="IPR004843">
    <property type="entry name" value="Calcineurin-like_PHP"/>
</dbReference>
<comment type="caution">
    <text evidence="12">The sequence shown here is derived from an EMBL/GenBank/DDBJ whole genome shotgun (WGS) entry which is preliminary data.</text>
</comment>
<evidence type="ECO:0000256" key="3">
    <source>
        <dbReference type="ARBA" id="ARBA00022519"/>
    </source>
</evidence>
<dbReference type="GO" id="GO:0005737">
    <property type="term" value="C:cytoplasm"/>
    <property type="evidence" value="ECO:0007669"/>
    <property type="project" value="InterPro"/>
</dbReference>
<keyword evidence="3 10" id="KW-0997">Cell inner membrane</keyword>
<evidence type="ECO:0000256" key="2">
    <source>
        <dbReference type="ARBA" id="ARBA00022516"/>
    </source>
</evidence>
<dbReference type="GO" id="GO:0030145">
    <property type="term" value="F:manganese ion binding"/>
    <property type="evidence" value="ECO:0007669"/>
    <property type="project" value="UniProtKB-UniRule"/>
</dbReference>
<evidence type="ECO:0000259" key="11">
    <source>
        <dbReference type="Pfam" id="PF00149"/>
    </source>
</evidence>
<dbReference type="Gene3D" id="3.60.21.10">
    <property type="match status" value="1"/>
</dbReference>
<evidence type="ECO:0000256" key="6">
    <source>
        <dbReference type="ARBA" id="ARBA00022801"/>
    </source>
</evidence>
<comment type="subcellular location">
    <subcellularLocation>
        <location evidence="10">Cell inner membrane</location>
        <topology evidence="10">Peripheral membrane protein</topology>
        <orientation evidence="10">Cytoplasmic side</orientation>
    </subcellularLocation>
</comment>
<dbReference type="InterPro" id="IPR029052">
    <property type="entry name" value="Metallo-depent_PP-like"/>
</dbReference>
<keyword evidence="7 10" id="KW-0443">Lipid metabolism</keyword>
<keyword evidence="8 10" id="KW-0472">Membrane</keyword>
<keyword evidence="9 10" id="KW-0464">Manganese</keyword>
<keyword evidence="5 10" id="KW-0479">Metal-binding</keyword>
<dbReference type="PANTHER" id="PTHR34990:SF1">
    <property type="entry name" value="UDP-2,3-DIACYLGLUCOSAMINE HYDROLASE"/>
    <property type="match status" value="1"/>
</dbReference>
<feature type="binding site" evidence="10">
    <location>
        <position position="195"/>
    </location>
    <ligand>
        <name>substrate</name>
    </ligand>
</feature>
<evidence type="ECO:0000313" key="12">
    <source>
        <dbReference type="EMBL" id="PIE83710.1"/>
    </source>
</evidence>
<dbReference type="Pfam" id="PF00149">
    <property type="entry name" value="Metallophos"/>
    <property type="match status" value="1"/>
</dbReference>
<feature type="binding site" evidence="10">
    <location>
        <position position="10"/>
    </location>
    <ligand>
        <name>Mn(2+)</name>
        <dbReference type="ChEBI" id="CHEBI:29035"/>
        <label>1</label>
    </ligand>
</feature>
<dbReference type="GO" id="GO:0008758">
    <property type="term" value="F:UDP-2,3-diacylglucosamine hydrolase activity"/>
    <property type="evidence" value="ECO:0007669"/>
    <property type="project" value="UniProtKB-UniRule"/>
</dbReference>
<feature type="binding site" evidence="10">
    <location>
        <position position="41"/>
    </location>
    <ligand>
        <name>Mn(2+)</name>
        <dbReference type="ChEBI" id="CHEBI:29035"/>
        <label>1</label>
    </ligand>
</feature>
<keyword evidence="1 10" id="KW-1003">Cell membrane</keyword>
<evidence type="ECO:0000256" key="9">
    <source>
        <dbReference type="ARBA" id="ARBA00023211"/>
    </source>
</evidence>
<accession>A0A2G6PHJ2</accession>
<dbReference type="SUPFAM" id="SSF56300">
    <property type="entry name" value="Metallo-dependent phosphatases"/>
    <property type="match status" value="1"/>
</dbReference>
<dbReference type="NCBIfam" id="NF003743">
    <property type="entry name" value="PRK05340.1"/>
    <property type="match status" value="1"/>
</dbReference>
<dbReference type="EMBL" id="PDTV01000002">
    <property type="protein sequence ID" value="PIE83710.1"/>
    <property type="molecule type" value="Genomic_DNA"/>
</dbReference>
<feature type="binding site" evidence="10">
    <location>
        <position position="122"/>
    </location>
    <ligand>
        <name>substrate</name>
    </ligand>
</feature>
<feature type="binding site" evidence="10">
    <location>
        <position position="167"/>
    </location>
    <ligand>
        <name>substrate</name>
    </ligand>
</feature>
<feature type="binding site" evidence="10">
    <location>
        <position position="197"/>
    </location>
    <ligand>
        <name>Mn(2+)</name>
        <dbReference type="ChEBI" id="CHEBI:29035"/>
        <label>1</label>
    </ligand>
</feature>